<evidence type="ECO:0000256" key="3">
    <source>
        <dbReference type="ARBA" id="ARBA00010026"/>
    </source>
</evidence>
<evidence type="ECO:0000256" key="6">
    <source>
        <dbReference type="ARBA" id="ARBA00022824"/>
    </source>
</evidence>
<protein>
    <submittedName>
        <fullName evidence="10">Phosphatidylinositol glycan anchor biosynthesis class U protein</fullName>
    </submittedName>
</protein>
<gene>
    <name evidence="10" type="primary">PIGU</name>
    <name evidence="10" type="ORF">CM83_48089</name>
</gene>
<dbReference type="GO" id="GO:0042765">
    <property type="term" value="C:GPI-anchor transamidase complex"/>
    <property type="evidence" value="ECO:0007669"/>
    <property type="project" value="InterPro"/>
</dbReference>
<dbReference type="EMBL" id="GBHO01005313">
    <property type="protein sequence ID" value="JAG38291.1"/>
    <property type="molecule type" value="Transcribed_RNA"/>
</dbReference>
<name>A0A0A9Z335_LYGHE</name>
<evidence type="ECO:0000256" key="4">
    <source>
        <dbReference type="ARBA" id="ARBA00022502"/>
    </source>
</evidence>
<feature type="transmembrane region" description="Helical" evidence="9">
    <location>
        <begin position="310"/>
        <end position="337"/>
    </location>
</feature>
<evidence type="ECO:0000313" key="11">
    <source>
        <dbReference type="EMBL" id="JAG64151.1"/>
    </source>
</evidence>
<feature type="transmembrane region" description="Helical" evidence="9">
    <location>
        <begin position="357"/>
        <end position="380"/>
    </location>
</feature>
<evidence type="ECO:0000256" key="8">
    <source>
        <dbReference type="ARBA" id="ARBA00023136"/>
    </source>
</evidence>
<feature type="transmembrane region" description="Helical" evidence="9">
    <location>
        <begin position="6"/>
        <end position="23"/>
    </location>
</feature>
<organism evidence="10">
    <name type="scientific">Lygus hesperus</name>
    <name type="common">Western plant bug</name>
    <dbReference type="NCBI Taxonomy" id="30085"/>
    <lineage>
        <taxon>Eukaryota</taxon>
        <taxon>Metazoa</taxon>
        <taxon>Ecdysozoa</taxon>
        <taxon>Arthropoda</taxon>
        <taxon>Hexapoda</taxon>
        <taxon>Insecta</taxon>
        <taxon>Pterygota</taxon>
        <taxon>Neoptera</taxon>
        <taxon>Paraneoptera</taxon>
        <taxon>Hemiptera</taxon>
        <taxon>Heteroptera</taxon>
        <taxon>Panheteroptera</taxon>
        <taxon>Cimicomorpha</taxon>
        <taxon>Miridae</taxon>
        <taxon>Mirini</taxon>
        <taxon>Lygus</taxon>
    </lineage>
</organism>
<proteinExistence type="inferred from homology"/>
<accession>A0A0A9Z335</accession>
<evidence type="ECO:0000256" key="9">
    <source>
        <dbReference type="SAM" id="Phobius"/>
    </source>
</evidence>
<keyword evidence="8 9" id="KW-0472">Membrane</keyword>
<feature type="transmembrane region" description="Helical" evidence="9">
    <location>
        <begin position="218"/>
        <end position="240"/>
    </location>
</feature>
<feature type="transmembrane region" description="Helical" evidence="9">
    <location>
        <begin position="279"/>
        <end position="298"/>
    </location>
</feature>
<evidence type="ECO:0000256" key="2">
    <source>
        <dbReference type="ARBA" id="ARBA00004687"/>
    </source>
</evidence>
<sequence length="436" mass="49901">MDKYTILFQIFLAAAIRVGLIYSQYRQTIADRVEVSTLLNSWKRMTEGVALYRHGISPYEGDIFHETPIALYLCDFMINNIPDFIGLVYVLVDILSGVMLYFTAKAYMVELEETQNRDKKTYAKGVENLLLHQRDYEMCPKYVLAAYLFNPYTILSCVGFTTTTFGNLCYSLLFFSMVKGNRLMCCASLALAVVQSFYPVILLVPICIYNCRNSSRRFLSIGVTITCFITMLSLAAYACFAIMGDWQFVQAVYAVSLSVTDLRPNIGLFWYFFTEMFEHFRLLFIYSFQLNATLLYLAPLALRFHNDPMLLATSLTALIAIFKSYPCLGDVGFYMALLPMWKHLFNSKAVVPDMQQSFVILCALVITSVLGPTVWHLWIYSRSANANFYFGVTLAFATAQIFLITDVLFAYIKREFTLKHGIINEEQKAKLRLSLD</sequence>
<comment type="subcellular location">
    <subcellularLocation>
        <location evidence="1">Endoplasmic reticulum membrane</location>
        <topology evidence="1">Multi-pass membrane protein</topology>
    </subcellularLocation>
</comment>
<dbReference type="Pfam" id="PF06728">
    <property type="entry name" value="PIG-U"/>
    <property type="match status" value="1"/>
</dbReference>
<feature type="transmembrane region" description="Helical" evidence="9">
    <location>
        <begin position="152"/>
        <end position="175"/>
    </location>
</feature>
<dbReference type="AlphaFoldDB" id="A0A0A9Z335"/>
<dbReference type="PANTHER" id="PTHR13121:SF0">
    <property type="entry name" value="PHOSPHATIDYLINOSITOL GLYCAN ANCHOR BIOSYNTHESIS CLASS U PROTEIN"/>
    <property type="match status" value="1"/>
</dbReference>
<keyword evidence="7 9" id="KW-1133">Transmembrane helix</keyword>
<evidence type="ECO:0000256" key="5">
    <source>
        <dbReference type="ARBA" id="ARBA00022692"/>
    </source>
</evidence>
<evidence type="ECO:0000256" key="1">
    <source>
        <dbReference type="ARBA" id="ARBA00004477"/>
    </source>
</evidence>
<dbReference type="GO" id="GO:0016255">
    <property type="term" value="P:attachment of GPI anchor to protein"/>
    <property type="evidence" value="ECO:0007669"/>
    <property type="project" value="InterPro"/>
</dbReference>
<dbReference type="PANTHER" id="PTHR13121">
    <property type="entry name" value="GPI TRANSAMIDASE COMPONENT PIG-U"/>
    <property type="match status" value="1"/>
</dbReference>
<dbReference type="InterPro" id="IPR009600">
    <property type="entry name" value="PIG-U"/>
</dbReference>
<reference evidence="11" key="3">
    <citation type="submission" date="2014-09" db="EMBL/GenBank/DDBJ databases">
        <authorList>
            <person name="Magalhaes I.L.F."/>
            <person name="Oliveira U."/>
            <person name="Santos F.R."/>
            <person name="Vidigal T.H.D.A."/>
            <person name="Brescovit A.D."/>
            <person name="Santos A.J."/>
        </authorList>
    </citation>
    <scope>NUCLEOTIDE SEQUENCE</scope>
</reference>
<keyword evidence="4" id="KW-0337">GPI-anchor biosynthesis</keyword>
<feature type="transmembrane region" description="Helical" evidence="9">
    <location>
        <begin position="84"/>
        <end position="104"/>
    </location>
</feature>
<evidence type="ECO:0000313" key="10">
    <source>
        <dbReference type="EMBL" id="JAG38291.1"/>
    </source>
</evidence>
<reference evidence="10" key="1">
    <citation type="journal article" date="2014" name="PLoS ONE">
        <title>Transcriptome-Based Identification of ABC Transporters in the Western Tarnished Plant Bug Lygus hesperus.</title>
        <authorList>
            <person name="Hull J.J."/>
            <person name="Chaney K."/>
            <person name="Geib S.M."/>
            <person name="Fabrick J.A."/>
            <person name="Brent C.S."/>
            <person name="Walsh D."/>
            <person name="Lavine L.C."/>
        </authorList>
    </citation>
    <scope>NUCLEOTIDE SEQUENCE</scope>
</reference>
<feature type="transmembrane region" description="Helical" evidence="9">
    <location>
        <begin position="187"/>
        <end position="206"/>
    </location>
</feature>
<dbReference type="GO" id="GO:0006506">
    <property type="term" value="P:GPI anchor biosynthetic process"/>
    <property type="evidence" value="ECO:0007669"/>
    <property type="project" value="UniProtKB-UniPathway"/>
</dbReference>
<keyword evidence="5 9" id="KW-0812">Transmembrane</keyword>
<evidence type="ECO:0000256" key="7">
    <source>
        <dbReference type="ARBA" id="ARBA00022989"/>
    </source>
</evidence>
<reference evidence="10" key="2">
    <citation type="submission" date="2014-07" db="EMBL/GenBank/DDBJ databases">
        <authorList>
            <person name="Hull J."/>
        </authorList>
    </citation>
    <scope>NUCLEOTIDE SEQUENCE</scope>
</reference>
<feature type="transmembrane region" description="Helical" evidence="9">
    <location>
        <begin position="387"/>
        <end position="412"/>
    </location>
</feature>
<comment type="similarity">
    <text evidence="3">Belongs to the PIGU family.</text>
</comment>
<comment type="pathway">
    <text evidence="2">Glycolipid biosynthesis; glycosylphosphatidylinositol-anchor biosynthesis.</text>
</comment>
<keyword evidence="6" id="KW-0256">Endoplasmic reticulum</keyword>
<dbReference type="UniPathway" id="UPA00196"/>
<dbReference type="EMBL" id="GBRD01001670">
    <property type="protein sequence ID" value="JAG64151.1"/>
    <property type="molecule type" value="Transcribed_RNA"/>
</dbReference>